<evidence type="ECO:0000256" key="7">
    <source>
        <dbReference type="PIRSR" id="PIRSR026534-3"/>
    </source>
</evidence>
<evidence type="ECO:0000313" key="8">
    <source>
        <dbReference type="EMBL" id="PJJ75225.1"/>
    </source>
</evidence>
<dbReference type="Proteomes" id="UP000230000">
    <property type="component" value="Unassembled WGS sequence"/>
</dbReference>
<dbReference type="RefSeq" id="WP_211277194.1">
    <property type="nucleotide sequence ID" value="NZ_PGFG01000001.1"/>
</dbReference>
<feature type="active site" description="Proton acceptor" evidence="6">
    <location>
        <position position="36"/>
    </location>
</feature>
<evidence type="ECO:0000256" key="5">
    <source>
        <dbReference type="PIRNR" id="PIRNR026534"/>
    </source>
</evidence>
<proteinExistence type="inferred from homology"/>
<organism evidence="8 9">
    <name type="scientific">Thermoflavifilum aggregans</name>
    <dbReference type="NCBI Taxonomy" id="454188"/>
    <lineage>
        <taxon>Bacteria</taxon>
        <taxon>Pseudomonadati</taxon>
        <taxon>Bacteroidota</taxon>
        <taxon>Chitinophagia</taxon>
        <taxon>Chitinophagales</taxon>
        <taxon>Chitinophagaceae</taxon>
        <taxon>Thermoflavifilum</taxon>
    </lineage>
</organism>
<evidence type="ECO:0000313" key="9">
    <source>
        <dbReference type="Proteomes" id="UP000230000"/>
    </source>
</evidence>
<evidence type="ECO:0000256" key="1">
    <source>
        <dbReference type="ARBA" id="ARBA00004834"/>
    </source>
</evidence>
<reference evidence="8 9" key="1">
    <citation type="submission" date="2017-11" db="EMBL/GenBank/DDBJ databases">
        <title>Genomic Encyclopedia of Archaeal and Bacterial Type Strains, Phase II (KMG-II): From Individual Species to Whole Genera.</title>
        <authorList>
            <person name="Goeker M."/>
        </authorList>
    </citation>
    <scope>NUCLEOTIDE SEQUENCE [LARGE SCALE GENOMIC DNA]</scope>
    <source>
        <strain evidence="8 9">DSM 27268</strain>
    </source>
</reference>
<comment type="pathway">
    <text evidence="1 5">Glycan metabolism; L-arabinan degradation.</text>
</comment>
<dbReference type="InterPro" id="IPR016840">
    <property type="entry name" value="Glyco_hydro_43_endo_a_Ara-ase"/>
</dbReference>
<evidence type="ECO:0000256" key="6">
    <source>
        <dbReference type="PIRSR" id="PIRSR026534-1"/>
    </source>
</evidence>
<dbReference type="InterPro" id="IPR050727">
    <property type="entry name" value="GH43_arabinanases"/>
</dbReference>
<dbReference type="PANTHER" id="PTHR43301:SF3">
    <property type="entry name" value="ARABINAN ENDO-1,5-ALPHA-L-ARABINOSIDASE A-RELATED"/>
    <property type="match status" value="1"/>
</dbReference>
<comment type="caution">
    <text evidence="8">The sequence shown here is derived from an EMBL/GenBank/DDBJ whole genome shotgun (WGS) entry which is preliminary data.</text>
</comment>
<sequence>MDTKMSLFKMLSGALIFFALNIQISSAQIYSIRAHDPAIIKTDSTYYIFATGRGILFWSSTDRQHWQFRGRIFNRTPDWVYQVVPDFNGDMWAPDISYHNGKYYLFYAVSKFERNTSAIGLATNVTLNPDDPNYYWDDHGIVIRSIPGRDLWNAIDPNLIEDENGTPWLVFGSFWDGIKLVQLDSSRTKIAYPEKWYTVACRPRTFGLDDTLPGDGAIEAPYIIHRNGYYYLFVSFDYCCRGVKSNYKVAVGRSKQICGPYVDQQGKPMTQGGGTIIVEGNSHFPGLGHNAILRDDGKDYIVLHAYDAEHNGIPDLAILPIRWVNDWPVVDKSYLQ</sequence>
<dbReference type="PIRSF" id="PIRSF026534">
    <property type="entry name" value="Endo_alpha-L-arabinosidase"/>
    <property type="match status" value="1"/>
</dbReference>
<evidence type="ECO:0000256" key="4">
    <source>
        <dbReference type="ARBA" id="ARBA00023295"/>
    </source>
</evidence>
<gene>
    <name evidence="8" type="ORF">BXY57_0797</name>
</gene>
<keyword evidence="3 5" id="KW-0378">Hydrolase</keyword>
<name>A0A2M9CTP6_9BACT</name>
<protein>
    <submittedName>
        <fullName evidence="8">Arabinan endo-1,5-alpha-L-arabinosidase</fullName>
    </submittedName>
</protein>
<keyword evidence="9" id="KW-1185">Reference proteome</keyword>
<comment type="similarity">
    <text evidence="2 5">Belongs to the glycosyl hydrolase 43 family.</text>
</comment>
<accession>A0A2M9CTP6</accession>
<dbReference type="Pfam" id="PF04616">
    <property type="entry name" value="Glyco_hydro_43"/>
    <property type="match status" value="1"/>
</dbReference>
<dbReference type="GO" id="GO:0031222">
    <property type="term" value="P:arabinan catabolic process"/>
    <property type="evidence" value="ECO:0007669"/>
    <property type="project" value="UniProtKB-UniPathway"/>
</dbReference>
<dbReference type="Gene3D" id="2.115.10.20">
    <property type="entry name" value="Glycosyl hydrolase domain, family 43"/>
    <property type="match status" value="1"/>
</dbReference>
<feature type="site" description="Important for substrate recognition" evidence="7">
    <location>
        <position position="289"/>
    </location>
</feature>
<dbReference type="AlphaFoldDB" id="A0A2M9CTP6"/>
<feature type="site" description="Important for catalytic activity, responsible for pKa modulation of the active site Glu and correct orientation of both the proton donor and substrate" evidence="7">
    <location>
        <position position="156"/>
    </location>
</feature>
<dbReference type="GO" id="GO:0046558">
    <property type="term" value="F:arabinan endo-1,5-alpha-L-arabinosidase activity"/>
    <property type="evidence" value="ECO:0007669"/>
    <property type="project" value="InterPro"/>
</dbReference>
<evidence type="ECO:0000256" key="3">
    <source>
        <dbReference type="ARBA" id="ARBA00022801"/>
    </source>
</evidence>
<dbReference type="PANTHER" id="PTHR43301">
    <property type="entry name" value="ARABINAN ENDO-1,5-ALPHA-L-ARABINOSIDASE"/>
    <property type="match status" value="1"/>
</dbReference>
<evidence type="ECO:0000256" key="2">
    <source>
        <dbReference type="ARBA" id="ARBA00009865"/>
    </source>
</evidence>
<dbReference type="UniPathway" id="UPA00667"/>
<keyword evidence="4 5" id="KW-0326">Glycosidase</keyword>
<dbReference type="CDD" id="cd18830">
    <property type="entry name" value="GH43_CjArb43A-like"/>
    <property type="match status" value="1"/>
</dbReference>
<dbReference type="EMBL" id="PGFG01000001">
    <property type="protein sequence ID" value="PJJ75225.1"/>
    <property type="molecule type" value="Genomic_DNA"/>
</dbReference>
<feature type="active site" description="Proton donor" evidence="6">
    <location>
        <position position="219"/>
    </location>
</feature>
<dbReference type="InterPro" id="IPR023296">
    <property type="entry name" value="Glyco_hydro_beta-prop_sf"/>
</dbReference>
<dbReference type="InterPro" id="IPR006710">
    <property type="entry name" value="Glyco_hydro_43"/>
</dbReference>
<dbReference type="SUPFAM" id="SSF75005">
    <property type="entry name" value="Arabinanase/levansucrase/invertase"/>
    <property type="match status" value="1"/>
</dbReference>